<dbReference type="Proteomes" id="UP000596192">
    <property type="component" value="Chromosome"/>
</dbReference>
<evidence type="ECO:0000259" key="1">
    <source>
        <dbReference type="Pfam" id="PF07693"/>
    </source>
</evidence>
<gene>
    <name evidence="2" type="ORF">GKQ51_02665</name>
</gene>
<proteinExistence type="predicted"/>
<dbReference type="InterPro" id="IPR011646">
    <property type="entry name" value="KAP_P-loop"/>
</dbReference>
<name>A0AAP9YEK0_9GAMM</name>
<dbReference type="AlphaFoldDB" id="A0AAP9YEK0"/>
<dbReference type="EMBL" id="CP066310">
    <property type="protein sequence ID" value="QQE89287.1"/>
    <property type="molecule type" value="Genomic_DNA"/>
</dbReference>
<evidence type="ECO:0000313" key="2">
    <source>
        <dbReference type="EMBL" id="QQE89287.1"/>
    </source>
</evidence>
<reference evidence="2 3" key="1">
    <citation type="submission" date="2020-12" db="EMBL/GenBank/DDBJ databases">
        <title>Genomic Analysis and Response surface optimization of nitrogen-fixing conditions for A. chroococcum strain HR1, Isolation from rhizosphere soil.</title>
        <authorList>
            <person name="Li J."/>
            <person name="Yang H."/>
            <person name="Liu H."/>
            <person name="Wang C."/>
            <person name="Tian Y."/>
            <person name="Lu X.Y."/>
        </authorList>
    </citation>
    <scope>NUCLEOTIDE SEQUENCE [LARGE SCALE GENOMIC DNA]</scope>
    <source>
        <strain evidence="2 3">HR1</strain>
    </source>
</reference>
<protein>
    <submittedName>
        <fullName evidence="2">NTPase KAP</fullName>
    </submittedName>
</protein>
<evidence type="ECO:0000313" key="3">
    <source>
        <dbReference type="Proteomes" id="UP000596192"/>
    </source>
</evidence>
<dbReference type="InterPro" id="IPR027417">
    <property type="entry name" value="P-loop_NTPase"/>
</dbReference>
<feature type="domain" description="KAP NTPase" evidence="1">
    <location>
        <begin position="11"/>
        <end position="161"/>
    </location>
</feature>
<dbReference type="Pfam" id="PF07693">
    <property type="entry name" value="KAP_NTPase"/>
    <property type="match status" value="1"/>
</dbReference>
<dbReference type="Gene3D" id="3.40.50.300">
    <property type="entry name" value="P-loop containing nucleotide triphosphate hydrolases"/>
    <property type="match status" value="1"/>
</dbReference>
<accession>A0AAP9YEK0</accession>
<dbReference type="SUPFAM" id="SSF52540">
    <property type="entry name" value="P-loop containing nucleoside triphosphate hydrolases"/>
    <property type="match status" value="1"/>
</dbReference>
<sequence length="573" mass="64359">MTLARCRQNFIDLIGDADNRVIALSGKWGTGKSHLWKEVQKKTTDDKAKEAVYVSLFGVSSIAELKLKIAQGLLPKLEAGGTLVETIKNGYAGVKKVLKGFHSGFSALDELALIVAPMMIKGRFIVIDDIERKHDKLCIDEILGFIDDCVQNQDCRILLILNSDQLGDKKLWELFREKVIDQELRLDTSPSEAFDIAATLTTTAYAEQIKPAVEACQITNIRIIQKIIRVVNRLLANRGQLPPDVLSRVIPSATLLSAIHYKGLEDGPDFDFVLNFNCMLFAMLACETKKRGEEDTPEAKARERWRLLLDKLGIHGTDEFEVLVVDYLGSGLIEGAAVGRIIDHYLAEGRELAARTRAHDFFERCIWHPEISEAELLEEIRAMLPDVGLLDMFLVTSLHEQAGRLAGGAGLAQEFIDSWLAEFRQRHRLGEELAQDFNHFGRPLHPDISSEISMVQARQQSTITLLEVCRRIREEHGWGKREEILMKSVTPADYEAVIRAAKGADLKLLLLQSMDFLKNRNMYDSHFGGATKSFLEACQAIVQHDPDIRLSWLIRNLFRDAGMESELTAPVSS</sequence>
<organism evidence="2 3">
    <name type="scientific">Azotobacter chroococcum</name>
    <dbReference type="NCBI Taxonomy" id="353"/>
    <lineage>
        <taxon>Bacteria</taxon>
        <taxon>Pseudomonadati</taxon>
        <taxon>Pseudomonadota</taxon>
        <taxon>Gammaproteobacteria</taxon>
        <taxon>Pseudomonadales</taxon>
        <taxon>Pseudomonadaceae</taxon>
        <taxon>Azotobacter</taxon>
    </lineage>
</organism>
<dbReference type="RefSeq" id="WP_198867171.1">
    <property type="nucleotide sequence ID" value="NZ_CP066310.1"/>
</dbReference>